<dbReference type="EMBL" id="AYKW01000045">
    <property type="protein sequence ID" value="PIL26035.1"/>
    <property type="molecule type" value="Genomic_DNA"/>
</dbReference>
<feature type="region of interest" description="Disordered" evidence="6">
    <location>
        <begin position="1"/>
        <end position="281"/>
    </location>
</feature>
<feature type="compositionally biased region" description="Acidic residues" evidence="6">
    <location>
        <begin position="261"/>
        <end position="271"/>
    </location>
</feature>
<dbReference type="Pfam" id="PF00176">
    <property type="entry name" value="SNF2-rel_dom"/>
    <property type="match status" value="1"/>
</dbReference>
<dbReference type="SMART" id="SM00490">
    <property type="entry name" value="HELICc"/>
    <property type="match status" value="1"/>
</dbReference>
<feature type="compositionally biased region" description="Basic residues" evidence="6">
    <location>
        <begin position="246"/>
        <end position="255"/>
    </location>
</feature>
<keyword evidence="4" id="KW-0067">ATP-binding</keyword>
<evidence type="ECO:0000256" key="4">
    <source>
        <dbReference type="ARBA" id="ARBA00022840"/>
    </source>
</evidence>
<feature type="compositionally biased region" description="Acidic residues" evidence="6">
    <location>
        <begin position="205"/>
        <end position="223"/>
    </location>
</feature>
<dbReference type="GO" id="GO:0005634">
    <property type="term" value="C:nucleus"/>
    <property type="evidence" value="ECO:0007669"/>
    <property type="project" value="UniProtKB-SubCell"/>
</dbReference>
<dbReference type="FunFam" id="3.40.50.10810:FF:000019">
    <property type="entry name" value="DNA excision repair protein ERCC-6-like 2 isoform X1"/>
    <property type="match status" value="1"/>
</dbReference>
<dbReference type="SUPFAM" id="SSF52540">
    <property type="entry name" value="P-loop containing nucleoside triphosphate hydrolases"/>
    <property type="match status" value="2"/>
</dbReference>
<dbReference type="SMART" id="SM00487">
    <property type="entry name" value="DEXDc"/>
    <property type="match status" value="1"/>
</dbReference>
<name>A0A2G8RWY8_9APHY</name>
<dbReference type="Gene3D" id="3.40.50.300">
    <property type="entry name" value="P-loop containing nucleotide triphosphate hydrolases"/>
    <property type="match status" value="1"/>
</dbReference>
<dbReference type="InterPro" id="IPR050496">
    <property type="entry name" value="SNF2_RAD54_helicase_repair"/>
</dbReference>
<comment type="caution">
    <text evidence="9">The sequence shown here is derived from an EMBL/GenBank/DDBJ whole genome shotgun (WGS) entry which is preliminary data.</text>
</comment>
<dbReference type="InterPro" id="IPR000330">
    <property type="entry name" value="SNF2_N"/>
</dbReference>
<dbReference type="InterPro" id="IPR038718">
    <property type="entry name" value="SNF2-like_sf"/>
</dbReference>
<evidence type="ECO:0000256" key="3">
    <source>
        <dbReference type="ARBA" id="ARBA00022801"/>
    </source>
</evidence>
<evidence type="ECO:0000259" key="7">
    <source>
        <dbReference type="PROSITE" id="PS51192"/>
    </source>
</evidence>
<evidence type="ECO:0000259" key="8">
    <source>
        <dbReference type="PROSITE" id="PS51194"/>
    </source>
</evidence>
<dbReference type="PANTHER" id="PTHR45629:SF7">
    <property type="entry name" value="DNA EXCISION REPAIR PROTEIN ERCC-6-RELATED"/>
    <property type="match status" value="1"/>
</dbReference>
<accession>A0A2G8RWY8</accession>
<feature type="compositionally biased region" description="Acidic residues" evidence="6">
    <location>
        <begin position="112"/>
        <end position="129"/>
    </location>
</feature>
<dbReference type="InterPro" id="IPR001650">
    <property type="entry name" value="Helicase_C-like"/>
</dbReference>
<feature type="region of interest" description="Disordered" evidence="6">
    <location>
        <begin position="999"/>
        <end position="1039"/>
    </location>
</feature>
<dbReference type="PROSITE" id="PS51192">
    <property type="entry name" value="HELICASE_ATP_BIND_1"/>
    <property type="match status" value="1"/>
</dbReference>
<dbReference type="GO" id="GO:0005524">
    <property type="term" value="F:ATP binding"/>
    <property type="evidence" value="ECO:0007669"/>
    <property type="project" value="InterPro"/>
</dbReference>
<organism evidence="9 10">
    <name type="scientific">Ganoderma sinense ZZ0214-1</name>
    <dbReference type="NCBI Taxonomy" id="1077348"/>
    <lineage>
        <taxon>Eukaryota</taxon>
        <taxon>Fungi</taxon>
        <taxon>Dikarya</taxon>
        <taxon>Basidiomycota</taxon>
        <taxon>Agaricomycotina</taxon>
        <taxon>Agaricomycetes</taxon>
        <taxon>Polyporales</taxon>
        <taxon>Polyporaceae</taxon>
        <taxon>Ganoderma</taxon>
    </lineage>
</organism>
<dbReference type="GO" id="GO:0016787">
    <property type="term" value="F:hydrolase activity"/>
    <property type="evidence" value="ECO:0007669"/>
    <property type="project" value="UniProtKB-KW"/>
</dbReference>
<sequence length="1089" mass="123256">MTTAPKKVSGYTKRNDQSSAVPLDLDSDSDFNPGSFVPTPKKKRGRQSRHSRKSGEPPRKRRRKESLEDEGSRERLIDGVKTGDAVPLQRNLLTQYFGNLGAADGSESEKEVADDEEEEEEEEEEERDSDGDTDHPPHSTPNILLVPSTKMATPQSSQPDGDEDSVTEYESDEIEENDPVHAELKPPDTVASSNSKPSTAKTPSPEDDDSVTEPEPDEEDWLNEDFSSTTPASVPGPLSASQVPPAKKKIPSPKKVKPEDSGSDTEPEYDADPYFTQPKPAFQLKPGQQILGPLVLDREHKVPERINTFLREYQRDGIRFFWERYKGGRGGLLGDDMGLGEYRYLWRRKTIQVISFLSAIMGKRGDTLDEDRRRKHVSKLQDLPDWRKHRRLPPANATWPTCLIIAPSSVVGNWEREFQTWGYFEVGMYIGTPSARADVLNEFKLGRLDVLVTSFDVARGDIDLIDELPWSCIFIDEVHRVKNPKSKLAEAFSRFTCACRFGLSGTVIQNGYDELWTVVNWTNPGAVGTRKQWETYVEKPLRVGQSKSASDEEHVKAALVAKVLTDRLLPQVFLRRTKQIIQDQLPHKTDQVVFCPLTPTQIDIYKRILSLDAVKSLVYKDLLCTCGSRQPRKKCCHPVHQGDLFKYMSTLIKISNHLALILPSPSDTIEQTARNRELARLAFPSGFVPKYGPAMLRPEYCGKWQVLETLLRAWKKDASKVLIFTKSVKLLDMLEFHLNAQGHGFVKLDGSTKQSDRMPMIDRFQEDPDIFVFLVSTMAGGTGLNLTAANKVVIFDPNWNPAHDLQAMDRAYRFGQTRDVAVYRLLGAGSIEELIYARQVYKQQQMQVGYNASLQTRYFEGVQGDKSKQGELFGIKNIFKLHETTLATKMAIERANVSDLDWAFAYMGGSGSGTKRPKTKPDGVKWVYEEEAKTGKEYDDLRGLGALLFDDAAPEVNQEPNDIEKTLTAIGIQYTHRNDDLIAENVIEGQRMQKLIQEKKKAAKKAKKQRESDKDKPPEPEWPPRRRHHKPPPSPHTKLQIRQRALIEQGILQSPQDLPKFAHEFGQKSLQEQNDFLAQLDEYAKTHFN</sequence>
<feature type="compositionally biased region" description="Polar residues" evidence="6">
    <location>
        <begin position="150"/>
        <end position="159"/>
    </location>
</feature>
<proteinExistence type="predicted"/>
<feature type="compositionally biased region" description="Acidic residues" evidence="6">
    <location>
        <begin position="160"/>
        <end position="177"/>
    </location>
</feature>
<keyword evidence="3" id="KW-0378">Hydrolase</keyword>
<dbReference type="Gene3D" id="3.40.50.10810">
    <property type="entry name" value="Tandem AAA-ATPase domain"/>
    <property type="match status" value="1"/>
</dbReference>
<dbReference type="InterPro" id="IPR002464">
    <property type="entry name" value="DNA/RNA_helicase_DEAH_CS"/>
</dbReference>
<feature type="compositionally biased region" description="Basic residues" evidence="6">
    <location>
        <begin position="40"/>
        <end position="52"/>
    </location>
</feature>
<evidence type="ECO:0000256" key="1">
    <source>
        <dbReference type="ARBA" id="ARBA00004123"/>
    </source>
</evidence>
<dbReference type="InterPro" id="IPR049730">
    <property type="entry name" value="SNF2/RAD54-like_C"/>
</dbReference>
<dbReference type="PROSITE" id="PS51194">
    <property type="entry name" value="HELICASE_CTER"/>
    <property type="match status" value="1"/>
</dbReference>
<keyword evidence="2" id="KW-0547">Nucleotide-binding</keyword>
<feature type="compositionally biased region" description="Polar residues" evidence="6">
    <location>
        <begin position="190"/>
        <end position="202"/>
    </location>
</feature>
<feature type="compositionally biased region" description="Basic and acidic residues" evidence="6">
    <location>
        <begin position="1009"/>
        <end position="1024"/>
    </location>
</feature>
<dbReference type="InterPro" id="IPR027417">
    <property type="entry name" value="P-loop_NTPase"/>
</dbReference>
<evidence type="ECO:0000256" key="2">
    <source>
        <dbReference type="ARBA" id="ARBA00022741"/>
    </source>
</evidence>
<keyword evidence="5" id="KW-0539">Nucleus</keyword>
<evidence type="ECO:0000256" key="6">
    <source>
        <dbReference type="SAM" id="MobiDB-lite"/>
    </source>
</evidence>
<protein>
    <submittedName>
        <fullName evidence="9">Uncharacterized protein</fullName>
    </submittedName>
</protein>
<gene>
    <name evidence="9" type="ORF">GSI_11789</name>
</gene>
<dbReference type="Pfam" id="PF00271">
    <property type="entry name" value="Helicase_C"/>
    <property type="match status" value="1"/>
</dbReference>
<dbReference type="STRING" id="1077348.A0A2G8RWY8"/>
<dbReference type="Proteomes" id="UP000230002">
    <property type="component" value="Unassembled WGS sequence"/>
</dbReference>
<feature type="domain" description="Helicase C-terminal" evidence="8">
    <location>
        <begin position="706"/>
        <end position="860"/>
    </location>
</feature>
<dbReference type="AlphaFoldDB" id="A0A2G8RWY8"/>
<dbReference type="InterPro" id="IPR014001">
    <property type="entry name" value="Helicase_ATP-bd"/>
</dbReference>
<evidence type="ECO:0000313" key="9">
    <source>
        <dbReference type="EMBL" id="PIL26035.1"/>
    </source>
</evidence>
<keyword evidence="10" id="KW-1185">Reference proteome</keyword>
<dbReference type="PANTHER" id="PTHR45629">
    <property type="entry name" value="SNF2/RAD54 FAMILY MEMBER"/>
    <property type="match status" value="1"/>
</dbReference>
<feature type="domain" description="Helicase ATP-binding" evidence="7">
    <location>
        <begin position="383"/>
        <end position="525"/>
    </location>
</feature>
<evidence type="ECO:0000256" key="5">
    <source>
        <dbReference type="ARBA" id="ARBA00023242"/>
    </source>
</evidence>
<reference evidence="9 10" key="1">
    <citation type="journal article" date="2015" name="Sci. Rep.">
        <title>Chromosome-level genome map provides insights into diverse defense mechanisms in the medicinal fungus Ganoderma sinense.</title>
        <authorList>
            <person name="Zhu Y."/>
            <person name="Xu J."/>
            <person name="Sun C."/>
            <person name="Zhou S."/>
            <person name="Xu H."/>
            <person name="Nelson D.R."/>
            <person name="Qian J."/>
            <person name="Song J."/>
            <person name="Luo H."/>
            <person name="Xiang L."/>
            <person name="Li Y."/>
            <person name="Xu Z."/>
            <person name="Ji A."/>
            <person name="Wang L."/>
            <person name="Lu S."/>
            <person name="Hayward A."/>
            <person name="Sun W."/>
            <person name="Li X."/>
            <person name="Schwartz D.C."/>
            <person name="Wang Y."/>
            <person name="Chen S."/>
        </authorList>
    </citation>
    <scope>NUCLEOTIDE SEQUENCE [LARGE SCALE GENOMIC DNA]</scope>
    <source>
        <strain evidence="9 10">ZZ0214-1</strain>
    </source>
</reference>
<evidence type="ECO:0000313" key="10">
    <source>
        <dbReference type="Proteomes" id="UP000230002"/>
    </source>
</evidence>
<dbReference type="CDD" id="cd18793">
    <property type="entry name" value="SF2_C_SNF"/>
    <property type="match status" value="1"/>
</dbReference>
<dbReference type="PROSITE" id="PS00690">
    <property type="entry name" value="DEAH_ATP_HELICASE"/>
    <property type="match status" value="1"/>
</dbReference>
<comment type="subcellular location">
    <subcellularLocation>
        <location evidence="1">Nucleus</location>
    </subcellularLocation>
</comment>
<dbReference type="OrthoDB" id="413460at2759"/>